<name>A0A0E9U0W1_ANGAN</name>
<protein>
    <submittedName>
        <fullName evidence="1">Uncharacterized protein</fullName>
    </submittedName>
</protein>
<reference evidence="1" key="1">
    <citation type="submission" date="2014-11" db="EMBL/GenBank/DDBJ databases">
        <authorList>
            <person name="Amaro Gonzalez C."/>
        </authorList>
    </citation>
    <scope>NUCLEOTIDE SEQUENCE</scope>
</reference>
<sequence>MHTDDFPYNFNQQTHRKQIRYGAFEVYTLLKRHSFPSLPLGVPRTLGRRVKSRISSPSRVC</sequence>
<proteinExistence type="predicted"/>
<evidence type="ECO:0000313" key="1">
    <source>
        <dbReference type="EMBL" id="JAH58633.1"/>
    </source>
</evidence>
<reference evidence="1" key="2">
    <citation type="journal article" date="2015" name="Fish Shellfish Immunol.">
        <title>Early steps in the European eel (Anguilla anguilla)-Vibrio vulnificus interaction in the gills: Role of the RtxA13 toxin.</title>
        <authorList>
            <person name="Callol A."/>
            <person name="Pajuelo D."/>
            <person name="Ebbesson L."/>
            <person name="Teles M."/>
            <person name="MacKenzie S."/>
            <person name="Amaro C."/>
        </authorList>
    </citation>
    <scope>NUCLEOTIDE SEQUENCE</scope>
</reference>
<organism evidence="1">
    <name type="scientific">Anguilla anguilla</name>
    <name type="common">European freshwater eel</name>
    <name type="synonym">Muraena anguilla</name>
    <dbReference type="NCBI Taxonomy" id="7936"/>
    <lineage>
        <taxon>Eukaryota</taxon>
        <taxon>Metazoa</taxon>
        <taxon>Chordata</taxon>
        <taxon>Craniata</taxon>
        <taxon>Vertebrata</taxon>
        <taxon>Euteleostomi</taxon>
        <taxon>Actinopterygii</taxon>
        <taxon>Neopterygii</taxon>
        <taxon>Teleostei</taxon>
        <taxon>Anguilliformes</taxon>
        <taxon>Anguillidae</taxon>
        <taxon>Anguilla</taxon>
    </lineage>
</organism>
<dbReference type="AlphaFoldDB" id="A0A0E9U0W1"/>
<accession>A0A0E9U0W1</accession>
<dbReference type="EMBL" id="GBXM01049944">
    <property type="protein sequence ID" value="JAH58633.1"/>
    <property type="molecule type" value="Transcribed_RNA"/>
</dbReference>